<evidence type="ECO:0000256" key="3">
    <source>
        <dbReference type="ARBA" id="ARBA00022692"/>
    </source>
</evidence>
<evidence type="ECO:0000313" key="7">
    <source>
        <dbReference type="EMBL" id="TYR33381.1"/>
    </source>
</evidence>
<evidence type="ECO:0000313" key="8">
    <source>
        <dbReference type="Proteomes" id="UP000323258"/>
    </source>
</evidence>
<evidence type="ECO:0000256" key="5">
    <source>
        <dbReference type="ARBA" id="ARBA00023136"/>
    </source>
</evidence>
<accession>A0A5D4GWY2</accession>
<gene>
    <name evidence="7" type="ORF">FY036_07250</name>
</gene>
<dbReference type="Proteomes" id="UP000323258">
    <property type="component" value="Unassembled WGS sequence"/>
</dbReference>
<dbReference type="CDD" id="cd06581">
    <property type="entry name" value="TM_PBP1_LivM_like"/>
    <property type="match status" value="1"/>
</dbReference>
<keyword evidence="5 6" id="KW-0472">Membrane</keyword>
<reference evidence="7 8" key="2">
    <citation type="submission" date="2019-09" db="EMBL/GenBank/DDBJ databases">
        <title>Mesorhizobium sp. MaA-C15 isolated from Microcystis aeruginosa.</title>
        <authorList>
            <person name="Jeong S.E."/>
            <person name="Jin H.M."/>
            <person name="Jeon C.O."/>
        </authorList>
    </citation>
    <scope>NUCLEOTIDE SEQUENCE [LARGE SCALE GENOMIC DNA]</scope>
    <source>
        <strain evidence="7 8">MaA-C15</strain>
    </source>
</reference>
<dbReference type="PANTHER" id="PTHR30482:SF17">
    <property type="entry name" value="ABC TRANSPORTER ATP-BINDING PROTEIN"/>
    <property type="match status" value="1"/>
</dbReference>
<dbReference type="PANTHER" id="PTHR30482">
    <property type="entry name" value="HIGH-AFFINITY BRANCHED-CHAIN AMINO ACID TRANSPORT SYSTEM PERMEASE"/>
    <property type="match status" value="1"/>
</dbReference>
<protein>
    <submittedName>
        <fullName evidence="7">Branched-chain amino acid ABC transporter permease</fullName>
    </submittedName>
</protein>
<dbReference type="InterPro" id="IPR001851">
    <property type="entry name" value="ABC_transp_permease"/>
</dbReference>
<comment type="subcellular location">
    <subcellularLocation>
        <location evidence="1">Cell membrane</location>
        <topology evidence="1">Multi-pass membrane protein</topology>
    </subcellularLocation>
</comment>
<feature type="transmembrane region" description="Helical" evidence="6">
    <location>
        <begin position="140"/>
        <end position="165"/>
    </location>
</feature>
<evidence type="ECO:0000256" key="1">
    <source>
        <dbReference type="ARBA" id="ARBA00004651"/>
    </source>
</evidence>
<proteinExistence type="predicted"/>
<dbReference type="GO" id="GO:0005886">
    <property type="term" value="C:plasma membrane"/>
    <property type="evidence" value="ECO:0007669"/>
    <property type="project" value="UniProtKB-SubCell"/>
</dbReference>
<keyword evidence="2" id="KW-1003">Cell membrane</keyword>
<dbReference type="GO" id="GO:0015658">
    <property type="term" value="F:branched-chain amino acid transmembrane transporter activity"/>
    <property type="evidence" value="ECO:0007669"/>
    <property type="project" value="InterPro"/>
</dbReference>
<feature type="transmembrane region" description="Helical" evidence="6">
    <location>
        <begin position="105"/>
        <end position="128"/>
    </location>
</feature>
<dbReference type="RefSeq" id="WP_148914056.1">
    <property type="nucleotide sequence ID" value="NZ_VSZS01000059.1"/>
</dbReference>
<name>A0A5D4GWY2_9HYPH</name>
<dbReference type="InterPro" id="IPR043428">
    <property type="entry name" value="LivM-like"/>
</dbReference>
<dbReference type="AlphaFoldDB" id="A0A5D4GWY2"/>
<keyword evidence="3 6" id="KW-0812">Transmembrane</keyword>
<evidence type="ECO:0000256" key="4">
    <source>
        <dbReference type="ARBA" id="ARBA00022989"/>
    </source>
</evidence>
<keyword evidence="4 6" id="KW-1133">Transmembrane helix</keyword>
<evidence type="ECO:0000256" key="6">
    <source>
        <dbReference type="SAM" id="Phobius"/>
    </source>
</evidence>
<evidence type="ECO:0000256" key="2">
    <source>
        <dbReference type="ARBA" id="ARBA00022475"/>
    </source>
</evidence>
<dbReference type="OrthoDB" id="9804361at2"/>
<dbReference type="EMBL" id="VSZS01000059">
    <property type="protein sequence ID" value="TYR33381.1"/>
    <property type="molecule type" value="Genomic_DNA"/>
</dbReference>
<sequence>MAGFYSARGRTIPPLPWPVFAPPLSVCAAGFALIYRAVYSPFGRVLKAIKGNDARATSLGYNTDAFKLLAFTLSAGLAGTAGSLKALVFQLASLTDLFYMTSGNVLLMVLIGGIGTIWGPIVGATIFVSAEQYLAHTGSWVLILQGIVFIFCVLAFRKGVVGTYLEWRGNRRARSSYAVRRDFGRVEVPKKEGKPS</sequence>
<keyword evidence="8" id="KW-1185">Reference proteome</keyword>
<reference evidence="7 8" key="1">
    <citation type="submission" date="2019-08" db="EMBL/GenBank/DDBJ databases">
        <authorList>
            <person name="Seo Y.L."/>
        </authorList>
    </citation>
    <scope>NUCLEOTIDE SEQUENCE [LARGE SCALE GENOMIC DNA]</scope>
    <source>
        <strain evidence="7 8">MaA-C15</strain>
    </source>
</reference>
<comment type="caution">
    <text evidence="7">The sequence shown here is derived from an EMBL/GenBank/DDBJ whole genome shotgun (WGS) entry which is preliminary data.</text>
</comment>
<feature type="transmembrane region" description="Helical" evidence="6">
    <location>
        <begin position="20"/>
        <end position="38"/>
    </location>
</feature>
<organism evidence="7 8">
    <name type="scientific">Neoaquamicrobium microcysteis</name>
    <dbReference type="NCBI Taxonomy" id="2682781"/>
    <lineage>
        <taxon>Bacteria</taxon>
        <taxon>Pseudomonadati</taxon>
        <taxon>Pseudomonadota</taxon>
        <taxon>Alphaproteobacteria</taxon>
        <taxon>Hyphomicrobiales</taxon>
        <taxon>Phyllobacteriaceae</taxon>
        <taxon>Neoaquamicrobium</taxon>
    </lineage>
</organism>
<dbReference type="Pfam" id="PF02653">
    <property type="entry name" value="BPD_transp_2"/>
    <property type="match status" value="1"/>
</dbReference>